<evidence type="ECO:0000313" key="2">
    <source>
        <dbReference type="Proteomes" id="UP000054099"/>
    </source>
</evidence>
<dbReference type="EMBL" id="LNQN01000001">
    <property type="protein sequence ID" value="KSU85846.1"/>
    <property type="molecule type" value="Genomic_DNA"/>
</dbReference>
<gene>
    <name evidence="1" type="ORF">AS030_10260</name>
</gene>
<sequence>MEQNSKSRLGNWLTHQQLDNAWLEHSCGISPTLSYKLINDFSYKPNTNVMRKVLREVKGVESNAKIKDFWDA</sequence>
<keyword evidence="2" id="KW-1185">Reference proteome</keyword>
<evidence type="ECO:0008006" key="3">
    <source>
        <dbReference type="Google" id="ProtNLM"/>
    </source>
</evidence>
<proteinExistence type="predicted"/>
<organism evidence="1 2">
    <name type="scientific">Fictibacillus enclensis</name>
    <dbReference type="NCBI Taxonomy" id="1017270"/>
    <lineage>
        <taxon>Bacteria</taxon>
        <taxon>Bacillati</taxon>
        <taxon>Bacillota</taxon>
        <taxon>Bacilli</taxon>
        <taxon>Bacillales</taxon>
        <taxon>Fictibacillaceae</taxon>
        <taxon>Fictibacillus</taxon>
    </lineage>
</organism>
<evidence type="ECO:0000313" key="1">
    <source>
        <dbReference type="EMBL" id="KSU85846.1"/>
    </source>
</evidence>
<accession>A0A0V8JFI0</accession>
<protein>
    <recommendedName>
        <fullName evidence="3">XRE family transcriptional regulator</fullName>
    </recommendedName>
</protein>
<reference evidence="1 2" key="1">
    <citation type="journal article" date="2014" name="Antonie Van Leeuwenhoek">
        <title>Fictibacillus enclensis sp. nov., isolated from marine sediment.</title>
        <authorList>
            <person name="Dastager S.G."/>
            <person name="Mawlankar R."/>
            <person name="Srinivasan K."/>
            <person name="Tang S.K."/>
            <person name="Lee J.C."/>
            <person name="Ramana V.V."/>
            <person name="Shouche Y.S."/>
        </authorList>
    </citation>
    <scope>NUCLEOTIDE SEQUENCE [LARGE SCALE GENOMIC DNA]</scope>
    <source>
        <strain evidence="1 2">NIO-1003</strain>
    </source>
</reference>
<dbReference type="Proteomes" id="UP000054099">
    <property type="component" value="Unassembled WGS sequence"/>
</dbReference>
<name>A0A0V8JFI0_9BACL</name>
<dbReference type="AlphaFoldDB" id="A0A0V8JFI0"/>
<comment type="caution">
    <text evidence="1">The sequence shown here is derived from an EMBL/GenBank/DDBJ whole genome shotgun (WGS) entry which is preliminary data.</text>
</comment>